<proteinExistence type="predicted"/>
<dbReference type="EMBL" id="NJBA01000007">
    <property type="protein sequence ID" value="OWP49250.1"/>
    <property type="molecule type" value="Genomic_DNA"/>
</dbReference>
<dbReference type="Proteomes" id="UP000198145">
    <property type="component" value="Unassembled WGS sequence"/>
</dbReference>
<evidence type="ECO:0000313" key="1">
    <source>
        <dbReference type="EMBL" id="OWP49250.1"/>
    </source>
</evidence>
<gene>
    <name evidence="1" type="ORF">CEG18_21200</name>
</gene>
<evidence type="ECO:0000313" key="2">
    <source>
        <dbReference type="Proteomes" id="UP000198145"/>
    </source>
</evidence>
<organism evidence="1 2">
    <name type="scientific">Pseudomonas nitroreducens</name>
    <dbReference type="NCBI Taxonomy" id="46680"/>
    <lineage>
        <taxon>Bacteria</taxon>
        <taxon>Pseudomonadati</taxon>
        <taxon>Pseudomonadota</taxon>
        <taxon>Gammaproteobacteria</taxon>
        <taxon>Pseudomonadales</taxon>
        <taxon>Pseudomonadaceae</taxon>
        <taxon>Pseudomonas</taxon>
    </lineage>
</organism>
<sequence>MKPVFRIVADGRDITAQVNDRVLELEVLDKHGLESDTLSLTLDDRAGTVALPRRGAELALYLGYEETGVAPMGRYKVDTITFSGAPDTLVIKAKSADARNVAKSIRSDSWENVTLAQIVERIAGRNGWQAQCEVQMRIVRADQINESDYHFITRLARQYDCTAKIADLKLLVMPRQAGRSASGQPLDSVLLTRGDVSSFSFTLDDRKVVAQVSVPYQGPDGALRTVTVANPNAPKTVQAQYVERHVQANEAAAQQLARSRLADFNRQTAGVRLGLPGRTDLFAECRVELSGFKAGIDGIYLVDTVTQHYDASGWTTRVLCNGGNDGKAQAGEGG</sequence>
<dbReference type="InterPro" id="IPR052726">
    <property type="entry name" value="Phage_Baseplate_Hub"/>
</dbReference>
<name>A0A246FAA8_PSENT</name>
<protein>
    <submittedName>
        <fullName evidence="1">Late control protein</fullName>
    </submittedName>
</protein>
<accession>A0A246FAA8</accession>
<dbReference type="PANTHER" id="PTHR35862:SF3">
    <property type="entry name" value="FELS-2 PROPHAGE PROTEIN"/>
    <property type="match status" value="1"/>
</dbReference>
<dbReference type="Pfam" id="PF05954">
    <property type="entry name" value="Phage_GPD"/>
    <property type="match status" value="1"/>
</dbReference>
<reference evidence="1 2" key="1">
    <citation type="submission" date="2017-06" db="EMBL/GenBank/DDBJ databases">
        <title>Draft genome of Pseudomonas nitroreducens DF05.</title>
        <authorList>
            <person name="Iyer R."/>
        </authorList>
    </citation>
    <scope>NUCLEOTIDE SEQUENCE [LARGE SCALE GENOMIC DNA]</scope>
    <source>
        <strain evidence="1 2">DF05</strain>
    </source>
</reference>
<dbReference type="SUPFAM" id="SSF69279">
    <property type="entry name" value="Phage tail proteins"/>
    <property type="match status" value="1"/>
</dbReference>
<comment type="caution">
    <text evidence="1">The sequence shown here is derived from an EMBL/GenBank/DDBJ whole genome shotgun (WGS) entry which is preliminary data.</text>
</comment>
<dbReference type="RefSeq" id="WP_088420380.1">
    <property type="nucleotide sequence ID" value="NZ_NJBA01000007.1"/>
</dbReference>
<dbReference type="AlphaFoldDB" id="A0A246FAA8"/>
<dbReference type="PANTHER" id="PTHR35862">
    <property type="entry name" value="FELS-2 PROPHAGE PROTEIN"/>
    <property type="match status" value="1"/>
</dbReference>